<organism evidence="2 3">
    <name type="scientific">Jimgerdemannia flammicorona</name>
    <dbReference type="NCBI Taxonomy" id="994334"/>
    <lineage>
        <taxon>Eukaryota</taxon>
        <taxon>Fungi</taxon>
        <taxon>Fungi incertae sedis</taxon>
        <taxon>Mucoromycota</taxon>
        <taxon>Mucoromycotina</taxon>
        <taxon>Endogonomycetes</taxon>
        <taxon>Endogonales</taxon>
        <taxon>Endogonaceae</taxon>
        <taxon>Jimgerdemannia</taxon>
    </lineage>
</organism>
<dbReference type="AlphaFoldDB" id="A0A433R0J3"/>
<accession>A0A433R0J3</accession>
<sequence>MQGSQKKYQTDWDAIAELDLLSNTQQKTSAQQQRNSTPALPAQNQLFYQQPSVFGNLPGSAGGPSTNPFVSPQPTSYGAAHFSSGLPSATNTSFNDSSSIFNTASSIQGFSGLGNACGPPLSATNGVFGVPSASLKKPDSWSSSLQNQPWASPQPQTGWGTTTQIGQSRNIMDDFGDFATPVVPVAVPVAVPKDDFGDFFSSTSTAATPSPSSVQPQSFAPVSSNDQFNAFSDLSSLSSSSFTSTAPRPQLQQQPSYNPNTDLAGKRMSWTSSVPSHTVANGSSWAPSSIPMASPTPDSKRTSLVYGMAPTGSSPTHTSPRMASVTPVFPLARTRSASVLSNESTSSFGSTGRQEITQSSCVRYSSAIGIAGTVDAICHVDDQRVQEIRQLGRLRRHFLRLLRTSISITAFHIYILTCRSTRASSAATIIQSSSGMVVTNTESTAKNYIPITAALRVPSIGLRASTGVILRPRADPGDRHPTTTSRPICHLRGATGVLGGIRSGGHRYLMGPCDTADGVGDERRDGTGGSTVGIGFWRHWGRAY</sequence>
<name>A0A433R0J3_9FUNG</name>
<feature type="region of interest" description="Disordered" evidence="1">
    <location>
        <begin position="202"/>
        <end position="221"/>
    </location>
</feature>
<feature type="compositionally biased region" description="Polar residues" evidence="1">
    <location>
        <begin position="140"/>
        <end position="153"/>
    </location>
</feature>
<feature type="compositionally biased region" description="Polar residues" evidence="1">
    <location>
        <begin position="269"/>
        <end position="287"/>
    </location>
</feature>
<protein>
    <submittedName>
        <fullName evidence="2">Uncharacterized protein</fullName>
    </submittedName>
</protein>
<feature type="compositionally biased region" description="Polar residues" evidence="1">
    <location>
        <begin position="246"/>
        <end position="261"/>
    </location>
</feature>
<feature type="region of interest" description="Disordered" evidence="1">
    <location>
        <begin position="239"/>
        <end position="301"/>
    </location>
</feature>
<gene>
    <name evidence="2" type="ORF">BC938DRAFT_478302</name>
</gene>
<reference evidence="2 3" key="1">
    <citation type="journal article" date="2018" name="New Phytol.">
        <title>Phylogenomics of Endogonaceae and evolution of mycorrhizas within Mucoromycota.</title>
        <authorList>
            <person name="Chang Y."/>
            <person name="Desiro A."/>
            <person name="Na H."/>
            <person name="Sandor L."/>
            <person name="Lipzen A."/>
            <person name="Clum A."/>
            <person name="Barry K."/>
            <person name="Grigoriev I.V."/>
            <person name="Martin F.M."/>
            <person name="Stajich J.E."/>
            <person name="Smith M.E."/>
            <person name="Bonito G."/>
            <person name="Spatafora J.W."/>
        </authorList>
    </citation>
    <scope>NUCLEOTIDE SEQUENCE [LARGE SCALE GENOMIC DNA]</scope>
    <source>
        <strain evidence="2 3">AD002</strain>
    </source>
</reference>
<proteinExistence type="predicted"/>
<evidence type="ECO:0000313" key="2">
    <source>
        <dbReference type="EMBL" id="RUS35562.1"/>
    </source>
</evidence>
<comment type="caution">
    <text evidence="2">The sequence shown here is derived from an EMBL/GenBank/DDBJ whole genome shotgun (WGS) entry which is preliminary data.</text>
</comment>
<feature type="region of interest" description="Disordered" evidence="1">
    <location>
        <begin position="138"/>
        <end position="164"/>
    </location>
</feature>
<dbReference type="Proteomes" id="UP000274822">
    <property type="component" value="Unassembled WGS sequence"/>
</dbReference>
<dbReference type="EMBL" id="RBNJ01000032">
    <property type="protein sequence ID" value="RUS35562.1"/>
    <property type="molecule type" value="Genomic_DNA"/>
</dbReference>
<evidence type="ECO:0000256" key="1">
    <source>
        <dbReference type="SAM" id="MobiDB-lite"/>
    </source>
</evidence>
<evidence type="ECO:0000313" key="3">
    <source>
        <dbReference type="Proteomes" id="UP000274822"/>
    </source>
</evidence>
<feature type="compositionally biased region" description="Low complexity" evidence="1">
    <location>
        <begin position="154"/>
        <end position="164"/>
    </location>
</feature>
<keyword evidence="3" id="KW-1185">Reference proteome</keyword>